<evidence type="ECO:0000256" key="1">
    <source>
        <dbReference type="SAM" id="SignalP"/>
    </source>
</evidence>
<proteinExistence type="predicted"/>
<sequence length="96" mass="10205">MKRLLIFILLLPLMLFVSAGSHASEDCNAPSYLKTGLVETAFELPTVEVAPDLDDVLVTSHNPLGSSPSTFKVSIAHFCAVSDAISLFTCRGPPTA</sequence>
<gene>
    <name evidence="2" type="ORF">ACFQ45_11375</name>
</gene>
<evidence type="ECO:0000313" key="3">
    <source>
        <dbReference type="Proteomes" id="UP001597059"/>
    </source>
</evidence>
<organism evidence="2 3">
    <name type="scientific">Rhodanobacter aciditrophus</name>
    <dbReference type="NCBI Taxonomy" id="1623218"/>
    <lineage>
        <taxon>Bacteria</taxon>
        <taxon>Pseudomonadati</taxon>
        <taxon>Pseudomonadota</taxon>
        <taxon>Gammaproteobacteria</taxon>
        <taxon>Lysobacterales</taxon>
        <taxon>Rhodanobacteraceae</taxon>
        <taxon>Rhodanobacter</taxon>
    </lineage>
</organism>
<evidence type="ECO:0000313" key="2">
    <source>
        <dbReference type="EMBL" id="MFD1383976.1"/>
    </source>
</evidence>
<name>A0ABW4B228_9GAMM</name>
<accession>A0ABW4B228</accession>
<feature type="signal peptide" evidence="1">
    <location>
        <begin position="1"/>
        <end position="23"/>
    </location>
</feature>
<protein>
    <submittedName>
        <fullName evidence="2">Uncharacterized protein</fullName>
    </submittedName>
</protein>
<keyword evidence="1" id="KW-0732">Signal</keyword>
<dbReference type="RefSeq" id="WP_377367753.1">
    <property type="nucleotide sequence ID" value="NZ_JBHTMN010000012.1"/>
</dbReference>
<feature type="chain" id="PRO_5046715223" evidence="1">
    <location>
        <begin position="24"/>
        <end position="96"/>
    </location>
</feature>
<dbReference type="EMBL" id="JBHTMN010000012">
    <property type="protein sequence ID" value="MFD1383976.1"/>
    <property type="molecule type" value="Genomic_DNA"/>
</dbReference>
<comment type="caution">
    <text evidence="2">The sequence shown here is derived from an EMBL/GenBank/DDBJ whole genome shotgun (WGS) entry which is preliminary data.</text>
</comment>
<dbReference type="Proteomes" id="UP001597059">
    <property type="component" value="Unassembled WGS sequence"/>
</dbReference>
<keyword evidence="3" id="KW-1185">Reference proteome</keyword>
<reference evidence="3" key="1">
    <citation type="journal article" date="2019" name="Int. J. Syst. Evol. Microbiol.">
        <title>The Global Catalogue of Microorganisms (GCM) 10K type strain sequencing project: providing services to taxonomists for standard genome sequencing and annotation.</title>
        <authorList>
            <consortium name="The Broad Institute Genomics Platform"/>
            <consortium name="The Broad Institute Genome Sequencing Center for Infectious Disease"/>
            <person name="Wu L."/>
            <person name="Ma J."/>
        </authorList>
    </citation>
    <scope>NUCLEOTIDE SEQUENCE [LARGE SCALE GENOMIC DNA]</scope>
    <source>
        <strain evidence="3">JCM 30774</strain>
    </source>
</reference>